<sequence length="92" mass="10256">KPQRCTSCDVYGHNVSNCPKTKMMKKKKSGDKVCVQTRAMISIDVEEYEMGADKKDETINEAVSNPADGDNKQCDEKVAVKDEVEKLGDNEE</sequence>
<accession>A0A7J6VWX1</accession>
<gene>
    <name evidence="1" type="ORF">FRX31_021081</name>
</gene>
<name>A0A7J6VWX1_THATH</name>
<proteinExistence type="predicted"/>
<evidence type="ECO:0000313" key="1">
    <source>
        <dbReference type="EMBL" id="KAF5189333.1"/>
    </source>
</evidence>
<keyword evidence="2" id="KW-1185">Reference proteome</keyword>
<evidence type="ECO:0000313" key="2">
    <source>
        <dbReference type="Proteomes" id="UP000554482"/>
    </source>
</evidence>
<comment type="caution">
    <text evidence="1">The sequence shown here is derived from an EMBL/GenBank/DDBJ whole genome shotgun (WGS) entry which is preliminary data.</text>
</comment>
<dbReference type="Proteomes" id="UP000554482">
    <property type="component" value="Unassembled WGS sequence"/>
</dbReference>
<reference evidence="1 2" key="1">
    <citation type="submission" date="2020-06" db="EMBL/GenBank/DDBJ databases">
        <title>Transcriptomic and genomic resources for Thalictrum thalictroides and T. hernandezii: Facilitating candidate gene discovery in an emerging model plant lineage.</title>
        <authorList>
            <person name="Arias T."/>
            <person name="Riano-Pachon D.M."/>
            <person name="Di Stilio V.S."/>
        </authorList>
    </citation>
    <scope>NUCLEOTIDE SEQUENCE [LARGE SCALE GENOMIC DNA]</scope>
    <source>
        <strain evidence="2">cv. WT478/WT964</strain>
        <tissue evidence="1">Leaves</tissue>
    </source>
</reference>
<protein>
    <submittedName>
        <fullName evidence="1">Uncharacterized protein</fullName>
    </submittedName>
</protein>
<dbReference type="AlphaFoldDB" id="A0A7J6VWX1"/>
<organism evidence="1 2">
    <name type="scientific">Thalictrum thalictroides</name>
    <name type="common">Rue-anemone</name>
    <name type="synonym">Anemone thalictroides</name>
    <dbReference type="NCBI Taxonomy" id="46969"/>
    <lineage>
        <taxon>Eukaryota</taxon>
        <taxon>Viridiplantae</taxon>
        <taxon>Streptophyta</taxon>
        <taxon>Embryophyta</taxon>
        <taxon>Tracheophyta</taxon>
        <taxon>Spermatophyta</taxon>
        <taxon>Magnoliopsida</taxon>
        <taxon>Ranunculales</taxon>
        <taxon>Ranunculaceae</taxon>
        <taxon>Thalictroideae</taxon>
        <taxon>Thalictrum</taxon>
    </lineage>
</organism>
<feature type="non-terminal residue" evidence="1">
    <location>
        <position position="1"/>
    </location>
</feature>
<dbReference type="EMBL" id="JABWDY010025601">
    <property type="protein sequence ID" value="KAF5189333.1"/>
    <property type="molecule type" value="Genomic_DNA"/>
</dbReference>